<dbReference type="Pfam" id="PF00528">
    <property type="entry name" value="BPD_transp_1"/>
    <property type="match status" value="1"/>
</dbReference>
<organism evidence="10 11">
    <name type="scientific">Xaviernesmea oryzae</name>
    <dbReference type="NCBI Taxonomy" id="464029"/>
    <lineage>
        <taxon>Bacteria</taxon>
        <taxon>Pseudomonadati</taxon>
        <taxon>Pseudomonadota</taxon>
        <taxon>Alphaproteobacteria</taxon>
        <taxon>Hyphomicrobiales</taxon>
        <taxon>Rhizobiaceae</taxon>
        <taxon>Rhizobium/Agrobacterium group</taxon>
        <taxon>Xaviernesmea</taxon>
    </lineage>
</organism>
<keyword evidence="10" id="KW-0762">Sugar transport</keyword>
<evidence type="ECO:0000256" key="5">
    <source>
        <dbReference type="ARBA" id="ARBA00022989"/>
    </source>
</evidence>
<dbReference type="STRING" id="464029.SAMN02982989_0900"/>
<dbReference type="InterPro" id="IPR051393">
    <property type="entry name" value="ABC_transporter_permease"/>
</dbReference>
<dbReference type="PROSITE" id="PS50928">
    <property type="entry name" value="ABC_TM1"/>
    <property type="match status" value="1"/>
</dbReference>
<evidence type="ECO:0000259" key="9">
    <source>
        <dbReference type="PROSITE" id="PS50928"/>
    </source>
</evidence>
<dbReference type="GO" id="GO:0005886">
    <property type="term" value="C:plasma membrane"/>
    <property type="evidence" value="ECO:0007669"/>
    <property type="project" value="UniProtKB-SubCell"/>
</dbReference>
<feature type="transmembrane region" description="Helical" evidence="7">
    <location>
        <begin position="92"/>
        <end position="117"/>
    </location>
</feature>
<dbReference type="SUPFAM" id="SSF161098">
    <property type="entry name" value="MetI-like"/>
    <property type="match status" value="1"/>
</dbReference>
<dbReference type="Proteomes" id="UP000192903">
    <property type="component" value="Unassembled WGS sequence"/>
</dbReference>
<evidence type="ECO:0000256" key="8">
    <source>
        <dbReference type="SAM" id="MobiDB-lite"/>
    </source>
</evidence>
<dbReference type="AlphaFoldDB" id="A0A1X7FUW6"/>
<evidence type="ECO:0000256" key="2">
    <source>
        <dbReference type="ARBA" id="ARBA00022448"/>
    </source>
</evidence>
<evidence type="ECO:0000256" key="1">
    <source>
        <dbReference type="ARBA" id="ARBA00004651"/>
    </source>
</evidence>
<dbReference type="PANTHER" id="PTHR30193:SF37">
    <property type="entry name" value="INNER MEMBRANE ABC TRANSPORTER PERMEASE PROTEIN YCJO"/>
    <property type="match status" value="1"/>
</dbReference>
<keyword evidence="5 7" id="KW-1133">Transmembrane helix</keyword>
<dbReference type="EMBL" id="FXAF01000008">
    <property type="protein sequence ID" value="SMF59158.1"/>
    <property type="molecule type" value="Genomic_DNA"/>
</dbReference>
<dbReference type="Gene3D" id="1.10.3720.10">
    <property type="entry name" value="MetI-like"/>
    <property type="match status" value="1"/>
</dbReference>
<comment type="similarity">
    <text evidence="7">Belongs to the binding-protein-dependent transport system permease family.</text>
</comment>
<feature type="region of interest" description="Disordered" evidence="8">
    <location>
        <begin position="1"/>
        <end position="24"/>
    </location>
</feature>
<proteinExistence type="inferred from homology"/>
<dbReference type="OrthoDB" id="7939379at2"/>
<feature type="compositionally biased region" description="Polar residues" evidence="8">
    <location>
        <begin position="1"/>
        <end position="13"/>
    </location>
</feature>
<evidence type="ECO:0000313" key="10">
    <source>
        <dbReference type="EMBL" id="SMF59158.1"/>
    </source>
</evidence>
<keyword evidence="6 7" id="KW-0472">Membrane</keyword>
<feature type="transmembrane region" description="Helical" evidence="7">
    <location>
        <begin position="223"/>
        <end position="248"/>
    </location>
</feature>
<feature type="transmembrane region" description="Helical" evidence="7">
    <location>
        <begin position="30"/>
        <end position="50"/>
    </location>
</feature>
<keyword evidence="11" id="KW-1185">Reference proteome</keyword>
<keyword evidence="4 7" id="KW-0812">Transmembrane</keyword>
<protein>
    <submittedName>
        <fullName evidence="10">Multiple sugar transport system permease protein</fullName>
    </submittedName>
</protein>
<reference evidence="11" key="1">
    <citation type="submission" date="2017-04" db="EMBL/GenBank/DDBJ databases">
        <authorList>
            <person name="Varghese N."/>
            <person name="Submissions S."/>
        </authorList>
    </citation>
    <scope>NUCLEOTIDE SEQUENCE [LARGE SCALE GENOMIC DNA]</scope>
    <source>
        <strain evidence="11">B4P</strain>
    </source>
</reference>
<dbReference type="GO" id="GO:0055085">
    <property type="term" value="P:transmembrane transport"/>
    <property type="evidence" value="ECO:0007669"/>
    <property type="project" value="InterPro"/>
</dbReference>
<comment type="subcellular location">
    <subcellularLocation>
        <location evidence="1 7">Cell membrane</location>
        <topology evidence="1 7">Multi-pass membrane protein</topology>
    </subcellularLocation>
</comment>
<dbReference type="InterPro" id="IPR035906">
    <property type="entry name" value="MetI-like_sf"/>
</dbReference>
<dbReference type="InterPro" id="IPR000515">
    <property type="entry name" value="MetI-like"/>
</dbReference>
<sequence length="314" mass="34279">MSVSNTPSQASAKTKSKTRKPATRRQKRDWMFAAGFLAPFMILLLVFQYVPLLLMARNSVYDYSLLNPAAAKFVGLRNFTDMIEYDDASVSFGVTFLFALGVVLFVIPSAFSLALFLNSKLPARGLVRTMIMLPVVTSSVVVATMWSFLLDPSNGLINGVLNVAGIGNQPFLTSTSQALPALIAMTLWQQVGFGAILFLAGLQGLPAELTEAARIDGATRRQVLWNVTIPLLSRTTLFVVVIMTVFSLQAFAPAFLMTQGGPQESTNLIVYHIYNTAFIMQQAGYASALSVVLLLVVLGISMAQMALLRSRWNY</sequence>
<dbReference type="CDD" id="cd06261">
    <property type="entry name" value="TM_PBP2"/>
    <property type="match status" value="1"/>
</dbReference>
<dbReference type="RefSeq" id="WP_159457683.1">
    <property type="nucleotide sequence ID" value="NZ_FXAF01000008.1"/>
</dbReference>
<gene>
    <name evidence="10" type="ORF">SAMN02982989_0900</name>
</gene>
<feature type="transmembrane region" description="Helical" evidence="7">
    <location>
        <begin position="178"/>
        <end position="202"/>
    </location>
</feature>
<feature type="domain" description="ABC transmembrane type-1" evidence="9">
    <location>
        <begin position="92"/>
        <end position="304"/>
    </location>
</feature>
<feature type="compositionally biased region" description="Basic residues" evidence="8">
    <location>
        <begin position="14"/>
        <end position="24"/>
    </location>
</feature>
<evidence type="ECO:0000256" key="4">
    <source>
        <dbReference type="ARBA" id="ARBA00022692"/>
    </source>
</evidence>
<evidence type="ECO:0000256" key="6">
    <source>
        <dbReference type="ARBA" id="ARBA00023136"/>
    </source>
</evidence>
<dbReference type="PANTHER" id="PTHR30193">
    <property type="entry name" value="ABC TRANSPORTER PERMEASE PROTEIN"/>
    <property type="match status" value="1"/>
</dbReference>
<evidence type="ECO:0000256" key="3">
    <source>
        <dbReference type="ARBA" id="ARBA00022475"/>
    </source>
</evidence>
<feature type="transmembrane region" description="Helical" evidence="7">
    <location>
        <begin position="129"/>
        <end position="149"/>
    </location>
</feature>
<accession>A0A1X7FUW6</accession>
<name>A0A1X7FUW6_9HYPH</name>
<keyword evidence="2 7" id="KW-0813">Transport</keyword>
<feature type="transmembrane region" description="Helical" evidence="7">
    <location>
        <begin position="285"/>
        <end position="308"/>
    </location>
</feature>
<evidence type="ECO:0000256" key="7">
    <source>
        <dbReference type="RuleBase" id="RU363032"/>
    </source>
</evidence>
<evidence type="ECO:0000313" key="11">
    <source>
        <dbReference type="Proteomes" id="UP000192903"/>
    </source>
</evidence>
<keyword evidence="3" id="KW-1003">Cell membrane</keyword>